<evidence type="ECO:0000313" key="4">
    <source>
        <dbReference type="Proteomes" id="UP000033423"/>
    </source>
</evidence>
<dbReference type="Proteomes" id="UP000033423">
    <property type="component" value="Unassembled WGS sequence"/>
</dbReference>
<evidence type="ECO:0000256" key="1">
    <source>
        <dbReference type="SAM" id="MobiDB-lite"/>
    </source>
</evidence>
<feature type="chain" id="PRO_5002461339" description="Secreted protein" evidence="2">
    <location>
        <begin position="23"/>
        <end position="87"/>
    </location>
</feature>
<gene>
    <name evidence="3" type="ORF">MBAV_002028</name>
</gene>
<organism evidence="3 4">
    <name type="scientific">Candidatus Magnetobacterium bavaricum</name>
    <dbReference type="NCBI Taxonomy" id="29290"/>
    <lineage>
        <taxon>Bacteria</taxon>
        <taxon>Pseudomonadati</taxon>
        <taxon>Nitrospirota</taxon>
        <taxon>Thermodesulfovibrionia</taxon>
        <taxon>Thermodesulfovibrionales</taxon>
        <taxon>Candidatus Magnetobacteriaceae</taxon>
        <taxon>Candidatus Magnetobacterium</taxon>
    </lineage>
</organism>
<accession>A0A0F3GV71</accession>
<dbReference type="AlphaFoldDB" id="A0A0F3GV71"/>
<sequence length="87" mass="9912">MRKIVITLVLMVSFMVSSQVFAGSDDTAWVNQCVKDNKREGQTTATVKIYCECMNGKMSDDETKSITQWEKSHPKEMAECDERAGWK</sequence>
<evidence type="ECO:0008006" key="5">
    <source>
        <dbReference type="Google" id="ProtNLM"/>
    </source>
</evidence>
<name>A0A0F3GV71_9BACT</name>
<feature type="signal peptide" evidence="2">
    <location>
        <begin position="1"/>
        <end position="22"/>
    </location>
</feature>
<dbReference type="EMBL" id="LACI01000864">
    <property type="protein sequence ID" value="KJU85775.1"/>
    <property type="molecule type" value="Genomic_DNA"/>
</dbReference>
<protein>
    <recommendedName>
        <fullName evidence="5">Secreted protein</fullName>
    </recommendedName>
</protein>
<evidence type="ECO:0000256" key="2">
    <source>
        <dbReference type="SAM" id="SignalP"/>
    </source>
</evidence>
<proteinExistence type="predicted"/>
<feature type="region of interest" description="Disordered" evidence="1">
    <location>
        <begin position="64"/>
        <end position="87"/>
    </location>
</feature>
<evidence type="ECO:0000313" key="3">
    <source>
        <dbReference type="EMBL" id="KJU85775.1"/>
    </source>
</evidence>
<keyword evidence="4" id="KW-1185">Reference proteome</keyword>
<keyword evidence="2" id="KW-0732">Signal</keyword>
<reference evidence="3 4" key="1">
    <citation type="submission" date="2015-02" db="EMBL/GenBank/DDBJ databases">
        <title>Single-cell genomics of uncultivated deep-branching MTB reveals a conserved set of magnetosome genes.</title>
        <authorList>
            <person name="Kolinko S."/>
            <person name="Richter M."/>
            <person name="Glockner F.O."/>
            <person name="Brachmann A."/>
            <person name="Schuler D."/>
        </authorList>
    </citation>
    <scope>NUCLEOTIDE SEQUENCE [LARGE SCALE GENOMIC DNA]</scope>
    <source>
        <strain evidence="3">TM-1</strain>
    </source>
</reference>
<comment type="caution">
    <text evidence="3">The sequence shown here is derived from an EMBL/GenBank/DDBJ whole genome shotgun (WGS) entry which is preliminary data.</text>
</comment>